<feature type="domain" description="Tc1-like transposase DDE" evidence="1">
    <location>
        <begin position="18"/>
        <end position="195"/>
    </location>
</feature>
<dbReference type="KEGG" id="scib:HUG20_02505"/>
<dbReference type="EMBL" id="CP054706">
    <property type="protein sequence ID" value="QQK78884.1"/>
    <property type="molecule type" value="Genomic_DNA"/>
</dbReference>
<accession>A0A7T6ZBZ7</accession>
<evidence type="ECO:0000259" key="1">
    <source>
        <dbReference type="Pfam" id="PF13358"/>
    </source>
</evidence>
<name>A0A7T6ZBZ7_9BACI</name>
<dbReference type="Proteomes" id="UP000595349">
    <property type="component" value="Chromosome"/>
</dbReference>
<keyword evidence="4" id="KW-1185">Reference proteome</keyword>
<dbReference type="KEGG" id="scib:HUG20_11740"/>
<evidence type="ECO:0000313" key="4">
    <source>
        <dbReference type="Proteomes" id="UP000595349"/>
    </source>
</evidence>
<organism evidence="3 4">
    <name type="scientific">Salicibibacter cibi</name>
    <dbReference type="NCBI Taxonomy" id="2743001"/>
    <lineage>
        <taxon>Bacteria</taxon>
        <taxon>Bacillati</taxon>
        <taxon>Bacillota</taxon>
        <taxon>Bacilli</taxon>
        <taxon>Bacillales</taxon>
        <taxon>Bacillaceae</taxon>
        <taxon>Salicibibacter</taxon>
    </lineage>
</organism>
<gene>
    <name evidence="2" type="ORF">HUG20_02505</name>
    <name evidence="3" type="ORF">HUG20_11740</name>
</gene>
<dbReference type="AlphaFoldDB" id="A0A7T6ZBZ7"/>
<dbReference type="GO" id="GO:0003676">
    <property type="term" value="F:nucleic acid binding"/>
    <property type="evidence" value="ECO:0007669"/>
    <property type="project" value="InterPro"/>
</dbReference>
<evidence type="ECO:0000313" key="2">
    <source>
        <dbReference type="EMBL" id="QQK78884.1"/>
    </source>
</evidence>
<dbReference type="EMBL" id="CP054706">
    <property type="protein sequence ID" value="QQK80500.1"/>
    <property type="molecule type" value="Genomic_DNA"/>
</dbReference>
<dbReference type="Pfam" id="PF13358">
    <property type="entry name" value="DDE_3"/>
    <property type="match status" value="1"/>
</dbReference>
<dbReference type="InterPro" id="IPR038717">
    <property type="entry name" value="Tc1-like_DDE_dom"/>
</dbReference>
<evidence type="ECO:0000313" key="3">
    <source>
        <dbReference type="EMBL" id="QQK80500.1"/>
    </source>
</evidence>
<protein>
    <submittedName>
        <fullName evidence="3">Transposase</fullName>
    </submittedName>
</protein>
<sequence>MGDVCDIYQEATKRDEYVLCTDEKTGIQALEHARALKPMKPGSPEKREQEYIRHGTTGLIASRDVQTGRIVAPMIRPTRKEEDFVEHIGNVIDQDPEASYVFVADQLNTHQSESLVRFVAEQCGIPQDSLGQKRRSGILKSQKTRKKFLKDKHHRIRFIYTPKHCSWLNQIELWFSILSRDLINPRASFHSVEDLAHRLAQYIDYYNRILAKPFRWTYKGRPLQV</sequence>
<dbReference type="InterPro" id="IPR036397">
    <property type="entry name" value="RNaseH_sf"/>
</dbReference>
<dbReference type="RefSeq" id="WP_200084871.1">
    <property type="nucleotide sequence ID" value="NZ_CP054706.1"/>
</dbReference>
<reference evidence="3 4" key="1">
    <citation type="submission" date="2020-06" db="EMBL/GenBank/DDBJ databases">
        <title>Genomic analysis of Salicibibacter sp. NKC21-4.</title>
        <authorList>
            <person name="Oh Y.J."/>
        </authorList>
    </citation>
    <scope>NUCLEOTIDE SEQUENCE [LARGE SCALE GENOMIC DNA]</scope>
    <source>
        <strain evidence="3 4">NKC21-4</strain>
    </source>
</reference>
<dbReference type="Gene3D" id="3.30.420.10">
    <property type="entry name" value="Ribonuclease H-like superfamily/Ribonuclease H"/>
    <property type="match status" value="1"/>
</dbReference>
<proteinExistence type="predicted"/>